<evidence type="ECO:0000313" key="5">
    <source>
        <dbReference type="EMBL" id="CAI9971412.1"/>
    </source>
</evidence>
<dbReference type="AlphaFoldDB" id="A0AA86V0G2"/>
<dbReference type="PROSITE" id="PS00018">
    <property type="entry name" value="EF_HAND_1"/>
    <property type="match status" value="3"/>
</dbReference>
<feature type="domain" description="EF-hand" evidence="4">
    <location>
        <begin position="78"/>
        <end position="108"/>
    </location>
</feature>
<evidence type="ECO:0000256" key="2">
    <source>
        <dbReference type="ARBA" id="ARBA00022737"/>
    </source>
</evidence>
<feature type="domain" description="EF-hand" evidence="4">
    <location>
        <begin position="6"/>
        <end position="41"/>
    </location>
</feature>
<evidence type="ECO:0000256" key="3">
    <source>
        <dbReference type="ARBA" id="ARBA00022837"/>
    </source>
</evidence>
<dbReference type="EMBL" id="CATOUU010001090">
    <property type="protein sequence ID" value="CAI9971412.1"/>
    <property type="molecule type" value="Genomic_DNA"/>
</dbReference>
<evidence type="ECO:0000256" key="1">
    <source>
        <dbReference type="ARBA" id="ARBA00022723"/>
    </source>
</evidence>
<keyword evidence="7" id="KW-1185">Reference proteome</keyword>
<keyword evidence="2" id="KW-0677">Repeat</keyword>
<comment type="caution">
    <text evidence="5">The sequence shown here is derived from an EMBL/GenBank/DDBJ whole genome shotgun (WGS) entry which is preliminary data.</text>
</comment>
<proteinExistence type="predicted"/>
<dbReference type="InterPro" id="IPR011992">
    <property type="entry name" value="EF-hand-dom_pair"/>
</dbReference>
<dbReference type="PANTHER" id="PTHR34524">
    <property type="entry name" value="CALCYPHOSIN"/>
    <property type="match status" value="1"/>
</dbReference>
<keyword evidence="3" id="KW-0106">Calcium</keyword>
<dbReference type="Pfam" id="PF13499">
    <property type="entry name" value="EF-hand_7"/>
    <property type="match status" value="2"/>
</dbReference>
<dbReference type="Gene3D" id="1.10.238.10">
    <property type="entry name" value="EF-hand"/>
    <property type="match status" value="2"/>
</dbReference>
<gene>
    <name evidence="6" type="ORF">HINF_LOCUS14600</name>
    <name evidence="5" type="ORF">HINF_LOCUS59057</name>
</gene>
<dbReference type="PROSITE" id="PS50222">
    <property type="entry name" value="EF_HAND_2"/>
    <property type="match status" value="3"/>
</dbReference>
<dbReference type="SUPFAM" id="SSF47473">
    <property type="entry name" value="EF-hand"/>
    <property type="match status" value="1"/>
</dbReference>
<dbReference type="EMBL" id="CAXDID020000034">
    <property type="protein sequence ID" value="CAL5996148.1"/>
    <property type="molecule type" value="Genomic_DNA"/>
</dbReference>
<evidence type="ECO:0000259" key="4">
    <source>
        <dbReference type="PROSITE" id="PS50222"/>
    </source>
</evidence>
<dbReference type="PANTHER" id="PTHR34524:SF6">
    <property type="entry name" value="CALCYPHOSINE LIKE"/>
    <property type="match status" value="1"/>
</dbReference>
<reference evidence="6 7" key="2">
    <citation type="submission" date="2024-07" db="EMBL/GenBank/DDBJ databases">
        <authorList>
            <person name="Akdeniz Z."/>
        </authorList>
    </citation>
    <scope>NUCLEOTIDE SEQUENCE [LARGE SCALE GENOMIC DNA]</scope>
</reference>
<dbReference type="GO" id="GO:0005509">
    <property type="term" value="F:calcium ion binding"/>
    <property type="evidence" value="ECO:0007669"/>
    <property type="project" value="InterPro"/>
</dbReference>
<dbReference type="InterPro" id="IPR002048">
    <property type="entry name" value="EF_hand_dom"/>
</dbReference>
<sequence>MHITNEQKLQLEELFKVIDLDGNGLIDEYEIQELLEHANIKYDRKFFINLLKKGDKDNNGYIDIDEFIAIMSAAPVDLKKIFQFVDTNSDNIIQKDEMKHLFLEKSNIKLSDQELDIMMELITGTAGKDTVTWEEFNTYFTKVIMKQDNLDIE</sequence>
<accession>A0AA86V0G2</accession>
<protein>
    <submittedName>
        <fullName evidence="5">Centrin</fullName>
    </submittedName>
</protein>
<evidence type="ECO:0000313" key="6">
    <source>
        <dbReference type="EMBL" id="CAL5996148.1"/>
    </source>
</evidence>
<dbReference type="SMART" id="SM00054">
    <property type="entry name" value="EFh"/>
    <property type="match status" value="3"/>
</dbReference>
<keyword evidence="1" id="KW-0479">Metal-binding</keyword>
<dbReference type="Proteomes" id="UP001642409">
    <property type="component" value="Unassembled WGS sequence"/>
</dbReference>
<dbReference type="CDD" id="cd00051">
    <property type="entry name" value="EFh"/>
    <property type="match status" value="1"/>
</dbReference>
<organism evidence="5">
    <name type="scientific">Hexamita inflata</name>
    <dbReference type="NCBI Taxonomy" id="28002"/>
    <lineage>
        <taxon>Eukaryota</taxon>
        <taxon>Metamonada</taxon>
        <taxon>Diplomonadida</taxon>
        <taxon>Hexamitidae</taxon>
        <taxon>Hexamitinae</taxon>
        <taxon>Hexamita</taxon>
    </lineage>
</organism>
<name>A0AA86V0G2_9EUKA</name>
<reference evidence="5" key="1">
    <citation type="submission" date="2023-06" db="EMBL/GenBank/DDBJ databases">
        <authorList>
            <person name="Kurt Z."/>
        </authorList>
    </citation>
    <scope>NUCLEOTIDE SEQUENCE</scope>
</reference>
<dbReference type="InterPro" id="IPR051581">
    <property type="entry name" value="Ca-bind"/>
</dbReference>
<feature type="domain" description="EF-hand" evidence="4">
    <location>
        <begin position="42"/>
        <end position="77"/>
    </location>
</feature>
<dbReference type="InterPro" id="IPR018247">
    <property type="entry name" value="EF_Hand_1_Ca_BS"/>
</dbReference>
<evidence type="ECO:0000313" key="7">
    <source>
        <dbReference type="Proteomes" id="UP001642409"/>
    </source>
</evidence>